<comment type="caution">
    <text evidence="1">The sequence shown here is derived from an EMBL/GenBank/DDBJ whole genome shotgun (WGS) entry which is preliminary data.</text>
</comment>
<gene>
    <name evidence="1" type="ORF">QY95_00827</name>
</gene>
<proteinExistence type="predicted"/>
<evidence type="ECO:0000313" key="2">
    <source>
        <dbReference type="Proteomes" id="UP000031563"/>
    </source>
</evidence>
<dbReference type="EMBL" id="JWIR02000023">
    <property type="protein sequence ID" value="KKB41347.1"/>
    <property type="molecule type" value="Genomic_DNA"/>
</dbReference>
<keyword evidence="2" id="KW-1185">Reference proteome</keyword>
<dbReference type="Proteomes" id="UP000031563">
    <property type="component" value="Unassembled WGS sequence"/>
</dbReference>
<dbReference type="STRING" id="1221996.QY95_00827"/>
<protein>
    <submittedName>
        <fullName evidence="1">Uncharacterized protein</fullName>
    </submittedName>
</protein>
<organism evidence="1 2">
    <name type="scientific">Bacillus thermotolerans</name>
    <name type="common">Quasibacillus thermotolerans</name>
    <dbReference type="NCBI Taxonomy" id="1221996"/>
    <lineage>
        <taxon>Bacteria</taxon>
        <taxon>Bacillati</taxon>
        <taxon>Bacillota</taxon>
        <taxon>Bacilli</taxon>
        <taxon>Bacillales</taxon>
        <taxon>Bacillaceae</taxon>
        <taxon>Bacillus</taxon>
    </lineage>
</organism>
<reference evidence="1" key="1">
    <citation type="submission" date="2015-02" db="EMBL/GenBank/DDBJ databases">
        <title>Genome Assembly of Bacillaceae bacterium MTCC 8252.</title>
        <authorList>
            <person name="Verma A."/>
            <person name="Khatri I."/>
            <person name="Mual P."/>
            <person name="Subramanian S."/>
            <person name="Krishnamurthi S."/>
        </authorList>
    </citation>
    <scope>NUCLEOTIDE SEQUENCE [LARGE SCALE GENOMIC DNA]</scope>
    <source>
        <strain evidence="1">MTCC 8252</strain>
    </source>
</reference>
<sequence>MMMYLDWFAETMKMTFNIEVNRDDVGYEAYDFYHEEIDDLLIPAEHLEKLPNPLLIETLSYVDDEGYEWIAGYILEEKTREKLYEVWIKNGEQVAYEIYNN</sequence>
<evidence type="ECO:0000313" key="1">
    <source>
        <dbReference type="EMBL" id="KKB41347.1"/>
    </source>
</evidence>
<name>A0A0F5I833_BACTR</name>
<dbReference type="AlphaFoldDB" id="A0A0F5I833"/>
<accession>A0A0F5I833</accession>